<dbReference type="InParanoid" id="A0A163DDV4"/>
<dbReference type="EMBL" id="KV440988">
    <property type="protein sequence ID" value="OAD70580.1"/>
    <property type="molecule type" value="Genomic_DNA"/>
</dbReference>
<evidence type="ECO:0000313" key="2">
    <source>
        <dbReference type="Proteomes" id="UP000077315"/>
    </source>
</evidence>
<name>A0A163DDV4_PHYB8</name>
<organism evidence="1 2">
    <name type="scientific">Phycomyces blakesleeanus (strain ATCC 8743b / DSM 1359 / FGSC 10004 / NBRC 33097 / NRRL 1555)</name>
    <dbReference type="NCBI Taxonomy" id="763407"/>
    <lineage>
        <taxon>Eukaryota</taxon>
        <taxon>Fungi</taxon>
        <taxon>Fungi incertae sedis</taxon>
        <taxon>Mucoromycota</taxon>
        <taxon>Mucoromycotina</taxon>
        <taxon>Mucoromycetes</taxon>
        <taxon>Mucorales</taxon>
        <taxon>Phycomycetaceae</taxon>
        <taxon>Phycomyces</taxon>
    </lineage>
</organism>
<dbReference type="Proteomes" id="UP000077315">
    <property type="component" value="Unassembled WGS sequence"/>
</dbReference>
<dbReference type="VEuPathDB" id="FungiDB:PHYBLDRAFT_69585"/>
<reference evidence="2" key="1">
    <citation type="submission" date="2015-06" db="EMBL/GenBank/DDBJ databases">
        <title>Expansion of signal transduction pathways in fungi by whole-genome duplication.</title>
        <authorList>
            <consortium name="DOE Joint Genome Institute"/>
            <person name="Corrochano L.M."/>
            <person name="Kuo A."/>
            <person name="Marcet-Houben M."/>
            <person name="Polaino S."/>
            <person name="Salamov A."/>
            <person name="Villalobos J.M."/>
            <person name="Alvarez M.I."/>
            <person name="Avalos J."/>
            <person name="Benito E.P."/>
            <person name="Benoit I."/>
            <person name="Burger G."/>
            <person name="Camino L.P."/>
            <person name="Canovas D."/>
            <person name="Cerda-Olmedo E."/>
            <person name="Cheng J.-F."/>
            <person name="Dominguez A."/>
            <person name="Elias M."/>
            <person name="Eslava A.P."/>
            <person name="Glaser F."/>
            <person name="Grimwood J."/>
            <person name="Gutierrez G."/>
            <person name="Heitman J."/>
            <person name="Henrissat B."/>
            <person name="Iturriaga E.A."/>
            <person name="Lang B.F."/>
            <person name="Lavin J.L."/>
            <person name="Lee S."/>
            <person name="Li W."/>
            <person name="Lindquist E."/>
            <person name="Lopez-Garcia S."/>
            <person name="Luque E.M."/>
            <person name="Marcos A.T."/>
            <person name="Martin J."/>
            <person name="McCluskey K."/>
            <person name="Medina H.R."/>
            <person name="Miralles-Duran A."/>
            <person name="Miyazaki A."/>
            <person name="Munoz-Torres E."/>
            <person name="Oguiza J.A."/>
            <person name="Ohm R."/>
            <person name="Olmedo M."/>
            <person name="Orejas M."/>
            <person name="Ortiz-Castellanos L."/>
            <person name="Pisabarro A.G."/>
            <person name="Rodriguez-Romero J."/>
            <person name="Ruiz-Herrera J."/>
            <person name="Ruiz-Vazquez R."/>
            <person name="Sanz C."/>
            <person name="Schackwitz W."/>
            <person name="Schmutz J."/>
            <person name="Shahriari M."/>
            <person name="Shelest E."/>
            <person name="Silva-Franco F."/>
            <person name="Soanes D."/>
            <person name="Syed K."/>
            <person name="Tagua V.G."/>
            <person name="Talbot N.J."/>
            <person name="Thon M."/>
            <person name="De vries R.P."/>
            <person name="Wiebenga A."/>
            <person name="Yadav J.S."/>
            <person name="Braun E.L."/>
            <person name="Baker S."/>
            <person name="Garre V."/>
            <person name="Horwitz B."/>
            <person name="Torres-Martinez S."/>
            <person name="Idnurm A."/>
            <person name="Herrera-Estrella A."/>
            <person name="Gabaldon T."/>
            <person name="Grigoriev I.V."/>
        </authorList>
    </citation>
    <scope>NUCLEOTIDE SEQUENCE [LARGE SCALE GENOMIC DNA]</scope>
    <source>
        <strain evidence="2">NRRL 1555(-)</strain>
    </source>
</reference>
<protein>
    <submittedName>
        <fullName evidence="1">Uncharacterized protein</fullName>
    </submittedName>
</protein>
<sequence length="107" mass="12105">MSTAQVQVEMEFGKVGQYFKYYKFSPEMKIKSKTLPATIYILFTTFKNFHTCINGSATSEMFGIQPPNIQDYIRGLACDPVLEDTVDTVDTTLHNAPRLVESILLDT</sequence>
<keyword evidence="2" id="KW-1185">Reference proteome</keyword>
<dbReference type="AlphaFoldDB" id="A0A163DDV4"/>
<dbReference type="GeneID" id="29003030"/>
<proteinExistence type="predicted"/>
<accession>A0A163DDV4</accession>
<dbReference type="OrthoDB" id="2966465at2759"/>
<gene>
    <name evidence="1" type="ORF">PHYBLDRAFT_69585</name>
</gene>
<dbReference type="RefSeq" id="XP_018288620.1">
    <property type="nucleotide sequence ID" value="XM_018442124.1"/>
</dbReference>
<evidence type="ECO:0000313" key="1">
    <source>
        <dbReference type="EMBL" id="OAD70580.1"/>
    </source>
</evidence>